<evidence type="ECO:0000256" key="4">
    <source>
        <dbReference type="ARBA" id="ARBA00023136"/>
    </source>
</evidence>
<name>A0A5N1IMJ1_9BACT</name>
<dbReference type="GO" id="GO:0017003">
    <property type="term" value="P:protein-heme linkage"/>
    <property type="evidence" value="ECO:0007669"/>
    <property type="project" value="InterPro"/>
</dbReference>
<dbReference type="GO" id="GO:0017004">
    <property type="term" value="P:cytochrome complex assembly"/>
    <property type="evidence" value="ECO:0007669"/>
    <property type="project" value="UniProtKB-KW"/>
</dbReference>
<dbReference type="InterPro" id="IPR012340">
    <property type="entry name" value="NA-bd_OB-fold"/>
</dbReference>
<dbReference type="SUPFAM" id="SSF82093">
    <property type="entry name" value="Heme chaperone CcmE"/>
    <property type="match status" value="1"/>
</dbReference>
<dbReference type="Gene3D" id="2.40.50.140">
    <property type="entry name" value="Nucleic acid-binding proteins"/>
    <property type="match status" value="1"/>
</dbReference>
<reference evidence="5 6" key="1">
    <citation type="submission" date="2019-09" db="EMBL/GenBank/DDBJ databases">
        <title>Genome sequence of Adhaeribacter sp. M2.</title>
        <authorList>
            <person name="Srinivasan S."/>
        </authorList>
    </citation>
    <scope>NUCLEOTIDE SEQUENCE [LARGE SCALE GENOMIC DNA]</scope>
    <source>
        <strain evidence="5 6">M2</strain>
    </source>
</reference>
<dbReference type="Proteomes" id="UP000326570">
    <property type="component" value="Unassembled WGS sequence"/>
</dbReference>
<keyword evidence="3" id="KW-0201">Cytochrome c-type biogenesis</keyword>
<evidence type="ECO:0000256" key="2">
    <source>
        <dbReference type="ARBA" id="ARBA00022617"/>
    </source>
</evidence>
<protein>
    <submittedName>
        <fullName evidence="5">Cytochrome c maturation protein CcmE</fullName>
    </submittedName>
</protein>
<dbReference type="RefSeq" id="WP_150904757.1">
    <property type="nucleotide sequence ID" value="NZ_VTWT01000008.1"/>
</dbReference>
<dbReference type="EMBL" id="VTWT01000008">
    <property type="protein sequence ID" value="KAA9331234.1"/>
    <property type="molecule type" value="Genomic_DNA"/>
</dbReference>
<keyword evidence="2" id="KW-0479">Metal-binding</keyword>
<comment type="subcellular location">
    <subcellularLocation>
        <location evidence="1">Membrane</location>
    </subcellularLocation>
</comment>
<evidence type="ECO:0000313" key="6">
    <source>
        <dbReference type="Proteomes" id="UP000326570"/>
    </source>
</evidence>
<keyword evidence="4" id="KW-0472">Membrane</keyword>
<gene>
    <name evidence="5" type="ORF">F0P94_15220</name>
</gene>
<proteinExistence type="predicted"/>
<accession>A0A5N1IMJ1</accession>
<comment type="caution">
    <text evidence="5">The sequence shown here is derived from an EMBL/GenBank/DDBJ whole genome shotgun (WGS) entry which is preliminary data.</text>
</comment>
<dbReference type="GO" id="GO:0020037">
    <property type="term" value="F:heme binding"/>
    <property type="evidence" value="ECO:0007669"/>
    <property type="project" value="InterPro"/>
</dbReference>
<sequence length="147" mass="16232">MKKTHIIGIVIIALAIGIIMSTAGDASTYVSFKEAKELAEDGNSKKVHVVGRLKKDPAGHIVGMQYDPLVDPNYFSFILSDTNKLEQKVVYFNPMPQDFERSEQVVITGNMKNDVFVADKILLKCPSKYTENEIKAEDGKKPATAAL</sequence>
<dbReference type="AlphaFoldDB" id="A0A5N1IMJ1"/>
<organism evidence="5 6">
    <name type="scientific">Adhaeribacter soli</name>
    <dbReference type="NCBI Taxonomy" id="2607655"/>
    <lineage>
        <taxon>Bacteria</taxon>
        <taxon>Pseudomonadati</taxon>
        <taxon>Bacteroidota</taxon>
        <taxon>Cytophagia</taxon>
        <taxon>Cytophagales</taxon>
        <taxon>Hymenobacteraceae</taxon>
        <taxon>Adhaeribacter</taxon>
    </lineage>
</organism>
<evidence type="ECO:0000256" key="1">
    <source>
        <dbReference type="ARBA" id="ARBA00004370"/>
    </source>
</evidence>
<keyword evidence="2" id="KW-0408">Iron</keyword>
<dbReference type="Pfam" id="PF03100">
    <property type="entry name" value="CcmE"/>
    <property type="match status" value="1"/>
</dbReference>
<keyword evidence="6" id="KW-1185">Reference proteome</keyword>
<dbReference type="InterPro" id="IPR004329">
    <property type="entry name" value="CcmE"/>
</dbReference>
<keyword evidence="2" id="KW-0349">Heme</keyword>
<evidence type="ECO:0000256" key="3">
    <source>
        <dbReference type="ARBA" id="ARBA00022748"/>
    </source>
</evidence>
<evidence type="ECO:0000313" key="5">
    <source>
        <dbReference type="EMBL" id="KAA9331234.1"/>
    </source>
</evidence>
<dbReference type="InterPro" id="IPR036127">
    <property type="entry name" value="CcmE-like_sf"/>
</dbReference>
<dbReference type="GO" id="GO:0005886">
    <property type="term" value="C:plasma membrane"/>
    <property type="evidence" value="ECO:0007669"/>
    <property type="project" value="InterPro"/>
</dbReference>